<sequence length="190" mass="20226">MGEGMTMHAQPGDRLVVENPVTGVTRRDGEIGRLHHDDGPPYEVRWWDANEIALVFPGPDARVRPVLGREAPAKGPPAGAPAAAPVVPAARPVDYAASDDDVFFRTAPGPTTAGAVGSDAAFEVDHVDEATSRGRSVLEVGRADAVGAPEMLRRLQERPHSEPWAGGARPLWARVALTRLTGRRIAPADR</sequence>
<proteinExistence type="predicted"/>
<dbReference type="Gene3D" id="2.30.30.440">
    <property type="entry name" value="Domain of unknown function DUF1918"/>
    <property type="match status" value="1"/>
</dbReference>
<name>A0A918Y7K3_9ACTN</name>
<organism evidence="2 3">
    <name type="scientific">Streptomyces naganishii JCM 4654</name>
    <dbReference type="NCBI Taxonomy" id="1306179"/>
    <lineage>
        <taxon>Bacteria</taxon>
        <taxon>Bacillati</taxon>
        <taxon>Actinomycetota</taxon>
        <taxon>Actinomycetes</taxon>
        <taxon>Kitasatosporales</taxon>
        <taxon>Streptomycetaceae</taxon>
        <taxon>Streptomyces</taxon>
    </lineage>
</organism>
<feature type="domain" description="DUF1918" evidence="1">
    <location>
        <begin position="7"/>
        <end position="63"/>
    </location>
</feature>
<dbReference type="InterPro" id="IPR024747">
    <property type="entry name" value="Pyridox_Oxase-rel"/>
</dbReference>
<dbReference type="SUPFAM" id="SSF50475">
    <property type="entry name" value="FMN-binding split barrel"/>
    <property type="match status" value="1"/>
</dbReference>
<dbReference type="InterPro" id="IPR012349">
    <property type="entry name" value="Split_barrel_FMN-bd"/>
</dbReference>
<keyword evidence="3" id="KW-1185">Reference proteome</keyword>
<gene>
    <name evidence="2" type="ORF">GCM10010508_42270</name>
</gene>
<dbReference type="SUPFAM" id="SSF50118">
    <property type="entry name" value="Cell growth inhibitor/plasmid maintenance toxic component"/>
    <property type="match status" value="1"/>
</dbReference>
<evidence type="ECO:0000313" key="2">
    <source>
        <dbReference type="EMBL" id="GHD91854.1"/>
    </source>
</evidence>
<dbReference type="Proteomes" id="UP000608955">
    <property type="component" value="Unassembled WGS sequence"/>
</dbReference>
<dbReference type="InterPro" id="IPR015035">
    <property type="entry name" value="DUF1918"/>
</dbReference>
<dbReference type="Gene3D" id="2.30.110.10">
    <property type="entry name" value="Electron Transport, Fmn-binding Protein, Chain A"/>
    <property type="match status" value="1"/>
</dbReference>
<dbReference type="Pfam" id="PF12900">
    <property type="entry name" value="Pyridox_ox_2"/>
    <property type="match status" value="1"/>
</dbReference>
<reference evidence="2" key="1">
    <citation type="journal article" date="2014" name="Int. J. Syst. Evol. Microbiol.">
        <title>Complete genome sequence of Corynebacterium casei LMG S-19264T (=DSM 44701T), isolated from a smear-ripened cheese.</title>
        <authorList>
            <consortium name="US DOE Joint Genome Institute (JGI-PGF)"/>
            <person name="Walter F."/>
            <person name="Albersmeier A."/>
            <person name="Kalinowski J."/>
            <person name="Ruckert C."/>
        </authorList>
    </citation>
    <scope>NUCLEOTIDE SEQUENCE</scope>
    <source>
        <strain evidence="2">JCM 4654</strain>
    </source>
</reference>
<dbReference type="Pfam" id="PF08940">
    <property type="entry name" value="DUF1918"/>
    <property type="match status" value="1"/>
</dbReference>
<protein>
    <recommendedName>
        <fullName evidence="1">DUF1918 domain-containing protein</fullName>
    </recommendedName>
</protein>
<accession>A0A918Y7K3</accession>
<dbReference type="AlphaFoldDB" id="A0A918Y7K3"/>
<evidence type="ECO:0000313" key="3">
    <source>
        <dbReference type="Proteomes" id="UP000608955"/>
    </source>
</evidence>
<reference evidence="2" key="2">
    <citation type="submission" date="2020-09" db="EMBL/GenBank/DDBJ databases">
        <authorList>
            <person name="Sun Q."/>
            <person name="Ohkuma M."/>
        </authorList>
    </citation>
    <scope>NUCLEOTIDE SEQUENCE</scope>
    <source>
        <strain evidence="2">JCM 4654</strain>
    </source>
</reference>
<comment type="caution">
    <text evidence="2">The sequence shown here is derived from an EMBL/GenBank/DDBJ whole genome shotgun (WGS) entry which is preliminary data.</text>
</comment>
<dbReference type="EMBL" id="BMVF01000011">
    <property type="protein sequence ID" value="GHD91854.1"/>
    <property type="molecule type" value="Genomic_DNA"/>
</dbReference>
<evidence type="ECO:0000259" key="1">
    <source>
        <dbReference type="Pfam" id="PF08940"/>
    </source>
</evidence>